<dbReference type="RefSeq" id="WP_149854190.1">
    <property type="nucleotide sequence ID" value="NZ_VUOB01000074.1"/>
</dbReference>
<gene>
    <name evidence="7" type="ORF">F0L68_35020</name>
</gene>
<dbReference type="EMBL" id="VUOB01000074">
    <property type="protein sequence ID" value="KAA2252534.1"/>
    <property type="molecule type" value="Genomic_DNA"/>
</dbReference>
<sequence length="203" mass="21641">MITAAFLLSSLAVIMTPGPDLALITQLVVRYRRRGPALVAATGMISAGAVQALLGFVGLAVLLRTNPGLFAALRWVGAAALLVWGLLAFRAALRPAAHDPAEAVVPSRRAFLQGFLCTGSNPKVGLFLMAFLPQFVPRSAAPAPAMALLGVVYLSMGFLWLLTWINLVHPLRHRMFAPTFVRIADALVGAVFVTFAVRLALGW</sequence>
<feature type="transmembrane region" description="Helical" evidence="6">
    <location>
        <begin position="180"/>
        <end position="201"/>
    </location>
</feature>
<evidence type="ECO:0000313" key="7">
    <source>
        <dbReference type="EMBL" id="KAA2252534.1"/>
    </source>
</evidence>
<keyword evidence="8" id="KW-1185">Reference proteome</keyword>
<keyword evidence="3 6" id="KW-0812">Transmembrane</keyword>
<evidence type="ECO:0000256" key="1">
    <source>
        <dbReference type="ARBA" id="ARBA00004651"/>
    </source>
</evidence>
<protein>
    <submittedName>
        <fullName evidence="7">LysE family translocator</fullName>
    </submittedName>
</protein>
<dbReference type="OrthoDB" id="3175972at2"/>
<dbReference type="Pfam" id="PF01810">
    <property type="entry name" value="LysE"/>
    <property type="match status" value="1"/>
</dbReference>
<feature type="transmembrane region" description="Helical" evidence="6">
    <location>
        <begin position="145"/>
        <end position="168"/>
    </location>
</feature>
<feature type="transmembrane region" description="Helical" evidence="6">
    <location>
        <begin position="38"/>
        <end position="63"/>
    </location>
</feature>
<dbReference type="AlphaFoldDB" id="A0A5B2WNG9"/>
<evidence type="ECO:0000256" key="3">
    <source>
        <dbReference type="ARBA" id="ARBA00022692"/>
    </source>
</evidence>
<evidence type="ECO:0000313" key="8">
    <source>
        <dbReference type="Proteomes" id="UP000323454"/>
    </source>
</evidence>
<keyword evidence="4 6" id="KW-1133">Transmembrane helix</keyword>
<accession>A0A5B2WNG9</accession>
<evidence type="ECO:0000256" key="6">
    <source>
        <dbReference type="SAM" id="Phobius"/>
    </source>
</evidence>
<comment type="subcellular location">
    <subcellularLocation>
        <location evidence="1">Cell membrane</location>
        <topology evidence="1">Multi-pass membrane protein</topology>
    </subcellularLocation>
</comment>
<evidence type="ECO:0000256" key="2">
    <source>
        <dbReference type="ARBA" id="ARBA00022475"/>
    </source>
</evidence>
<reference evidence="7 8" key="1">
    <citation type="submission" date="2019-09" db="EMBL/GenBank/DDBJ databases">
        <title>Goodfellowia gen. nov., a new genus of the Pseudonocardineae related to Actinoalloteichus, containing Goodfellowia coeruleoviolacea gen. nov., comb. nov. gen. nov., comb. nov.</title>
        <authorList>
            <person name="Labeda D."/>
        </authorList>
    </citation>
    <scope>NUCLEOTIDE SEQUENCE [LARGE SCALE GENOMIC DNA]</scope>
    <source>
        <strain evidence="7 8">AN110305</strain>
    </source>
</reference>
<feature type="transmembrane region" description="Helical" evidence="6">
    <location>
        <begin position="75"/>
        <end position="93"/>
    </location>
</feature>
<evidence type="ECO:0000256" key="4">
    <source>
        <dbReference type="ARBA" id="ARBA00022989"/>
    </source>
</evidence>
<proteinExistence type="predicted"/>
<dbReference type="PANTHER" id="PTHR30086:SF20">
    <property type="entry name" value="ARGININE EXPORTER PROTEIN ARGO-RELATED"/>
    <property type="match status" value="1"/>
</dbReference>
<comment type="caution">
    <text evidence="7">The sequence shown here is derived from an EMBL/GenBank/DDBJ whole genome shotgun (WGS) entry which is preliminary data.</text>
</comment>
<dbReference type="PANTHER" id="PTHR30086">
    <property type="entry name" value="ARGININE EXPORTER PROTEIN ARGO"/>
    <property type="match status" value="1"/>
</dbReference>
<organism evidence="7 8">
    <name type="scientific">Solihabitans fulvus</name>
    <dbReference type="NCBI Taxonomy" id="1892852"/>
    <lineage>
        <taxon>Bacteria</taxon>
        <taxon>Bacillati</taxon>
        <taxon>Actinomycetota</taxon>
        <taxon>Actinomycetes</taxon>
        <taxon>Pseudonocardiales</taxon>
        <taxon>Pseudonocardiaceae</taxon>
        <taxon>Solihabitans</taxon>
    </lineage>
</organism>
<evidence type="ECO:0000256" key="5">
    <source>
        <dbReference type="ARBA" id="ARBA00023136"/>
    </source>
</evidence>
<dbReference type="Proteomes" id="UP000323454">
    <property type="component" value="Unassembled WGS sequence"/>
</dbReference>
<dbReference type="InterPro" id="IPR001123">
    <property type="entry name" value="LeuE-type"/>
</dbReference>
<dbReference type="GO" id="GO:0005886">
    <property type="term" value="C:plasma membrane"/>
    <property type="evidence" value="ECO:0007669"/>
    <property type="project" value="UniProtKB-SubCell"/>
</dbReference>
<name>A0A5B2WNG9_9PSEU</name>
<keyword evidence="2" id="KW-1003">Cell membrane</keyword>
<reference evidence="7 8" key="2">
    <citation type="submission" date="2019-09" db="EMBL/GenBank/DDBJ databases">
        <authorList>
            <person name="Jin C."/>
        </authorList>
    </citation>
    <scope>NUCLEOTIDE SEQUENCE [LARGE SCALE GENOMIC DNA]</scope>
    <source>
        <strain evidence="7 8">AN110305</strain>
    </source>
</reference>
<dbReference type="GO" id="GO:0015171">
    <property type="term" value="F:amino acid transmembrane transporter activity"/>
    <property type="evidence" value="ECO:0007669"/>
    <property type="project" value="TreeGrafter"/>
</dbReference>
<keyword evidence="5 6" id="KW-0472">Membrane</keyword>